<organism evidence="2 3">
    <name type="scientific">Candidatus Colwellbacteria bacterium CG10_big_fil_rev_8_21_14_0_10_42_22</name>
    <dbReference type="NCBI Taxonomy" id="1974540"/>
    <lineage>
        <taxon>Bacteria</taxon>
        <taxon>Candidatus Colwelliibacteriota</taxon>
    </lineage>
</organism>
<protein>
    <recommendedName>
        <fullName evidence="4">General secretion pathway GspH domain-containing protein</fullName>
    </recommendedName>
</protein>
<dbReference type="Proteomes" id="UP000231466">
    <property type="component" value="Unassembled WGS sequence"/>
</dbReference>
<evidence type="ECO:0008006" key="4">
    <source>
        <dbReference type="Google" id="ProtNLM"/>
    </source>
</evidence>
<keyword evidence="1" id="KW-0472">Membrane</keyword>
<proteinExistence type="predicted"/>
<gene>
    <name evidence="2" type="ORF">COT89_01465</name>
</gene>
<accession>A0A2H0VG78</accession>
<keyword evidence="1" id="KW-1133">Transmembrane helix</keyword>
<keyword evidence="1" id="KW-0812">Transmembrane</keyword>
<dbReference type="PROSITE" id="PS00409">
    <property type="entry name" value="PROKAR_NTER_METHYL"/>
    <property type="match status" value="1"/>
</dbReference>
<dbReference type="NCBIfam" id="TIGR02532">
    <property type="entry name" value="IV_pilin_GFxxxE"/>
    <property type="match status" value="1"/>
</dbReference>
<dbReference type="InterPro" id="IPR045584">
    <property type="entry name" value="Pilin-like"/>
</dbReference>
<name>A0A2H0VG78_9BACT</name>
<evidence type="ECO:0000313" key="3">
    <source>
        <dbReference type="Proteomes" id="UP000231466"/>
    </source>
</evidence>
<dbReference type="AlphaFoldDB" id="A0A2H0VG78"/>
<dbReference type="EMBL" id="PFAH01000005">
    <property type="protein sequence ID" value="PIR98088.1"/>
    <property type="molecule type" value="Genomic_DNA"/>
</dbReference>
<comment type="caution">
    <text evidence="2">The sequence shown here is derived from an EMBL/GenBank/DDBJ whole genome shotgun (WGS) entry which is preliminary data.</text>
</comment>
<dbReference type="Pfam" id="PF07963">
    <property type="entry name" value="N_methyl"/>
    <property type="match status" value="1"/>
</dbReference>
<feature type="transmembrane region" description="Helical" evidence="1">
    <location>
        <begin position="21"/>
        <end position="42"/>
    </location>
</feature>
<dbReference type="InterPro" id="IPR012902">
    <property type="entry name" value="N_methyl_site"/>
</dbReference>
<reference evidence="3" key="1">
    <citation type="submission" date="2017-09" db="EMBL/GenBank/DDBJ databases">
        <title>Depth-based differentiation of microbial function through sediment-hosted aquifers and enrichment of novel symbionts in the deep terrestrial subsurface.</title>
        <authorList>
            <person name="Probst A.J."/>
            <person name="Ladd B."/>
            <person name="Jarett J.K."/>
            <person name="Geller-Mcgrath D.E."/>
            <person name="Sieber C.M.K."/>
            <person name="Emerson J.B."/>
            <person name="Anantharaman K."/>
            <person name="Thomas B.C."/>
            <person name="Malmstrom R."/>
            <person name="Stieglmeier M."/>
            <person name="Klingl A."/>
            <person name="Woyke T."/>
            <person name="Ryan C.M."/>
            <person name="Banfield J.F."/>
        </authorList>
    </citation>
    <scope>NUCLEOTIDE SEQUENCE [LARGE SCALE GENOMIC DNA]</scope>
</reference>
<evidence type="ECO:0000256" key="1">
    <source>
        <dbReference type="SAM" id="Phobius"/>
    </source>
</evidence>
<evidence type="ECO:0000313" key="2">
    <source>
        <dbReference type="EMBL" id="PIR98088.1"/>
    </source>
</evidence>
<sequence length="217" mass="23809">MLTSKFLTSSRKKSRHQGGFTLIEVAVVIGVVAILSSALLAYSRQNNRQIQLISSAIRLENIISRAQFLSLQSYFGSESVCAQGVRIDGPNQEVFIYEVGERQGIDGCLNGTDREIVKNRLLFEKYTYVKNNDNRLEGGTNTLSFKSGEIELKPSDDVVDIVFVPPLPVVVINGDVSSAPVEVGVSATFQDGDGETEWDIPLTINKEGKIDVNLRGK</sequence>
<dbReference type="SUPFAM" id="SSF54523">
    <property type="entry name" value="Pili subunits"/>
    <property type="match status" value="1"/>
</dbReference>